<dbReference type="InterPro" id="IPR003033">
    <property type="entry name" value="SCP2_sterol-bd_dom"/>
</dbReference>
<evidence type="ECO:0000259" key="1">
    <source>
        <dbReference type="Pfam" id="PF02036"/>
    </source>
</evidence>
<reference evidence="2 3" key="1">
    <citation type="submission" date="2015-08" db="EMBL/GenBank/DDBJ databases">
        <authorList>
            <person name="Babu N.S."/>
            <person name="Beckwith C.J."/>
            <person name="Beseler K.G."/>
            <person name="Brison A."/>
            <person name="Carone J.V."/>
            <person name="Caskin T.P."/>
            <person name="Diamond M."/>
            <person name="Durham M.E."/>
            <person name="Foxe J.M."/>
            <person name="Go M."/>
            <person name="Henderson B.A."/>
            <person name="Jones I.B."/>
            <person name="McGettigan J.A."/>
            <person name="Micheletti S.J."/>
            <person name="Nasrallah M.E."/>
            <person name="Ortiz D."/>
            <person name="Piller C.R."/>
            <person name="Privatt S.R."/>
            <person name="Schneider S.L."/>
            <person name="Sharp S."/>
            <person name="Smith T.C."/>
            <person name="Stanton J.D."/>
            <person name="Ullery H.E."/>
            <person name="Wilson R.J."/>
            <person name="Serrano M.G."/>
            <person name="Buck G."/>
            <person name="Lee V."/>
            <person name="Wang Y."/>
            <person name="Carvalho R."/>
            <person name="Voegtly L."/>
            <person name="Shi R."/>
            <person name="Duckworth R."/>
            <person name="Johnson A."/>
            <person name="Loviza R."/>
            <person name="Walstead R."/>
            <person name="Shah Z."/>
            <person name="Kiflezghi M."/>
            <person name="Wade K."/>
            <person name="Ball S.L."/>
            <person name="Bradley K.W."/>
            <person name="Asai D.J."/>
            <person name="Bowman C.A."/>
            <person name="Russell D.A."/>
            <person name="Pope W.H."/>
            <person name="Jacobs-Sera D."/>
            <person name="Hendrix R.W."/>
            <person name="Hatfull G.F."/>
        </authorList>
    </citation>
    <scope>NUCLEOTIDE SEQUENCE [LARGE SCALE GENOMIC DNA]</scope>
    <source>
        <strain evidence="2 3">DSM 27648</strain>
    </source>
</reference>
<sequence length="142" mass="15781">MAFDFPSPEWAAAYKDAINANPEYKKAGKDWTHGVVAMVVKAEPTLGIAEDMAMWLDVDQGVCRDCTLMVAREAEEKAPFVIVASYAQWKQVIKKEIDPTKALMQGKLKLTKGHMPTMVKHVNASKQLVESTSLVPTKFRGE</sequence>
<feature type="domain" description="SCP2" evidence="1">
    <location>
        <begin position="20"/>
        <end position="111"/>
    </location>
</feature>
<protein>
    <recommendedName>
        <fullName evidence="1">SCP2 domain-containing protein</fullName>
    </recommendedName>
</protein>
<accession>A0A0K1PVS2</accession>
<evidence type="ECO:0000313" key="3">
    <source>
        <dbReference type="Proteomes" id="UP000064967"/>
    </source>
</evidence>
<dbReference type="EMBL" id="CP012333">
    <property type="protein sequence ID" value="AKU97209.1"/>
    <property type="molecule type" value="Genomic_DNA"/>
</dbReference>
<dbReference type="Proteomes" id="UP000064967">
    <property type="component" value="Chromosome"/>
</dbReference>
<dbReference type="OrthoDB" id="5381797at2"/>
<dbReference type="SUPFAM" id="SSF55718">
    <property type="entry name" value="SCP-like"/>
    <property type="match status" value="1"/>
</dbReference>
<gene>
    <name evidence="2" type="ORF">AKJ09_03873</name>
</gene>
<dbReference type="InterPro" id="IPR036527">
    <property type="entry name" value="SCP2_sterol-bd_dom_sf"/>
</dbReference>
<dbReference type="Gene3D" id="3.30.1050.10">
    <property type="entry name" value="SCP2 sterol-binding domain"/>
    <property type="match status" value="1"/>
</dbReference>
<dbReference type="RefSeq" id="WP_146648380.1">
    <property type="nucleotide sequence ID" value="NZ_CP012333.1"/>
</dbReference>
<dbReference type="AlphaFoldDB" id="A0A0K1PVS2"/>
<keyword evidence="3" id="KW-1185">Reference proteome</keyword>
<evidence type="ECO:0000313" key="2">
    <source>
        <dbReference type="EMBL" id="AKU97209.1"/>
    </source>
</evidence>
<organism evidence="2 3">
    <name type="scientific">Labilithrix luteola</name>
    <dbReference type="NCBI Taxonomy" id="1391654"/>
    <lineage>
        <taxon>Bacteria</taxon>
        <taxon>Pseudomonadati</taxon>
        <taxon>Myxococcota</taxon>
        <taxon>Polyangia</taxon>
        <taxon>Polyangiales</taxon>
        <taxon>Labilitrichaceae</taxon>
        <taxon>Labilithrix</taxon>
    </lineage>
</organism>
<dbReference type="Pfam" id="PF02036">
    <property type="entry name" value="SCP2"/>
    <property type="match status" value="1"/>
</dbReference>
<proteinExistence type="predicted"/>
<dbReference type="STRING" id="1391654.AKJ09_03873"/>
<dbReference type="KEGG" id="llu:AKJ09_03873"/>
<name>A0A0K1PVS2_9BACT</name>